<dbReference type="Proteomes" id="UP000218069">
    <property type="component" value="Unassembled WGS sequence"/>
</dbReference>
<feature type="transmembrane region" description="Helical" evidence="10">
    <location>
        <begin position="172"/>
        <end position="201"/>
    </location>
</feature>
<dbReference type="InterPro" id="IPR002010">
    <property type="entry name" value="T3SS_IM_R"/>
</dbReference>
<evidence type="ECO:0000256" key="8">
    <source>
        <dbReference type="ARBA" id="ARBA00023143"/>
    </source>
</evidence>
<keyword evidence="12" id="KW-1185">Reference proteome</keyword>
<keyword evidence="7 10" id="KW-0472">Membrane</keyword>
<evidence type="ECO:0000256" key="7">
    <source>
        <dbReference type="ARBA" id="ARBA00023136"/>
    </source>
</evidence>
<evidence type="ECO:0000256" key="1">
    <source>
        <dbReference type="ARBA" id="ARBA00002578"/>
    </source>
</evidence>
<evidence type="ECO:0000256" key="5">
    <source>
        <dbReference type="ARBA" id="ARBA00022692"/>
    </source>
</evidence>
<feature type="transmembrane region" description="Helical" evidence="10">
    <location>
        <begin position="40"/>
        <end position="59"/>
    </location>
</feature>
<keyword evidence="4 10" id="KW-1003">Cell membrane</keyword>
<dbReference type="InterPro" id="IPR006303">
    <property type="entry name" value="FliR"/>
</dbReference>
<name>A0A240DZF6_9BURK</name>
<feature type="transmembrane region" description="Helical" evidence="10">
    <location>
        <begin position="79"/>
        <end position="99"/>
    </location>
</feature>
<dbReference type="NCBIfam" id="TIGR01400">
    <property type="entry name" value="fliR"/>
    <property type="match status" value="1"/>
</dbReference>
<keyword evidence="5 10" id="KW-0812">Transmembrane</keyword>
<evidence type="ECO:0000256" key="6">
    <source>
        <dbReference type="ARBA" id="ARBA00022989"/>
    </source>
</evidence>
<keyword evidence="11" id="KW-0969">Cilium</keyword>
<dbReference type="PANTHER" id="PTHR30065">
    <property type="entry name" value="FLAGELLAR BIOSYNTHETIC PROTEIN FLIR"/>
    <property type="match status" value="1"/>
</dbReference>
<dbReference type="GO" id="GO:0009425">
    <property type="term" value="C:bacterial-type flagellum basal body"/>
    <property type="evidence" value="ECO:0007669"/>
    <property type="project" value="UniProtKB-SubCell"/>
</dbReference>
<keyword evidence="8 10" id="KW-0975">Bacterial flagellum</keyword>
<protein>
    <recommendedName>
        <fullName evidence="3 9">Flagellar biosynthetic protein FliR</fullName>
    </recommendedName>
</protein>
<comment type="function">
    <text evidence="1 10">Role in flagellar biosynthesis.</text>
</comment>
<feature type="transmembrane region" description="Helical" evidence="10">
    <location>
        <begin position="129"/>
        <end position="152"/>
    </location>
</feature>
<sequence>MLTLNSELIQAWVVTILIPLTRILGFVAVAPFFGNQAISLQIKVAMGILLAMVIAPAAPAMPNIDLLSLSGALIVAEQLIVGLAIGFMAQLIFSAIEFAGQVSGMTMGFGFATNYDPQSGGTTVVISQLMGILALLVFLSMNGHLIMISALLQSFYDFPVTTQAHMIDGMMIALWGAKLFSIALQLSLPIVATLLITNLALGILTRSSPQLNIFGIGFPLTLLVGFLVIMLMLPTLAAPYQIVIEQGIEASKNMLKLR</sequence>
<feature type="transmembrane region" description="Helical" evidence="10">
    <location>
        <begin position="213"/>
        <end position="233"/>
    </location>
</feature>
<dbReference type="GO" id="GO:0006605">
    <property type="term" value="P:protein targeting"/>
    <property type="evidence" value="ECO:0007669"/>
    <property type="project" value="UniProtKB-UniRule"/>
</dbReference>
<evidence type="ECO:0000313" key="12">
    <source>
        <dbReference type="Proteomes" id="UP000218069"/>
    </source>
</evidence>
<dbReference type="PANTHER" id="PTHR30065:SF8">
    <property type="entry name" value="FLAGELLAR BIOSYNTHETIC PROTEIN FLIR"/>
    <property type="match status" value="1"/>
</dbReference>
<dbReference type="EMBL" id="OANS01000002">
    <property type="protein sequence ID" value="SNX28357.1"/>
    <property type="molecule type" value="Genomic_DNA"/>
</dbReference>
<dbReference type="GO" id="GO:0005886">
    <property type="term" value="C:plasma membrane"/>
    <property type="evidence" value="ECO:0007669"/>
    <property type="project" value="UniProtKB-SubCell"/>
</dbReference>
<evidence type="ECO:0000256" key="10">
    <source>
        <dbReference type="RuleBase" id="RU362071"/>
    </source>
</evidence>
<organism evidence="11 12">
    <name type="scientific">Polynucleobacter meluiroseus</name>
    <dbReference type="NCBI Taxonomy" id="1938814"/>
    <lineage>
        <taxon>Bacteria</taxon>
        <taxon>Pseudomonadati</taxon>
        <taxon>Pseudomonadota</taxon>
        <taxon>Betaproteobacteria</taxon>
        <taxon>Burkholderiales</taxon>
        <taxon>Burkholderiaceae</taxon>
        <taxon>Polynucleobacter</taxon>
    </lineage>
</organism>
<keyword evidence="11" id="KW-0966">Cell projection</keyword>
<accession>A0A240DZF6</accession>
<keyword evidence="6 10" id="KW-1133">Transmembrane helix</keyword>
<keyword evidence="11" id="KW-0282">Flagellum</keyword>
<comment type="similarity">
    <text evidence="2 10">Belongs to the FliR/MopE/SpaR family.</text>
</comment>
<feature type="transmembrane region" description="Helical" evidence="10">
    <location>
        <begin position="12"/>
        <end position="33"/>
    </location>
</feature>
<proteinExistence type="inferred from homology"/>
<dbReference type="RefSeq" id="WP_096672473.1">
    <property type="nucleotide sequence ID" value="NZ_OANS01000002.1"/>
</dbReference>
<evidence type="ECO:0000256" key="4">
    <source>
        <dbReference type="ARBA" id="ARBA00022475"/>
    </source>
</evidence>
<gene>
    <name evidence="11" type="ORF">SAMN06295945_0685</name>
</gene>
<evidence type="ECO:0000256" key="2">
    <source>
        <dbReference type="ARBA" id="ARBA00009772"/>
    </source>
</evidence>
<evidence type="ECO:0000256" key="3">
    <source>
        <dbReference type="ARBA" id="ARBA00021717"/>
    </source>
</evidence>
<dbReference type="GO" id="GO:0044780">
    <property type="term" value="P:bacterial-type flagellum assembly"/>
    <property type="evidence" value="ECO:0007669"/>
    <property type="project" value="UniProtKB-UniRule"/>
</dbReference>
<dbReference type="AlphaFoldDB" id="A0A240DZF6"/>
<dbReference type="Pfam" id="PF01311">
    <property type="entry name" value="Bac_export_1"/>
    <property type="match status" value="1"/>
</dbReference>
<dbReference type="PRINTS" id="PR00953">
    <property type="entry name" value="TYPE3IMRPROT"/>
</dbReference>
<comment type="subcellular location">
    <subcellularLocation>
        <location evidence="10">Cell membrane</location>
        <topology evidence="10">Multi-pass membrane protein</topology>
    </subcellularLocation>
    <subcellularLocation>
        <location evidence="10">Bacterial flagellum basal body</location>
    </subcellularLocation>
</comment>
<dbReference type="OrthoDB" id="9797790at2"/>
<evidence type="ECO:0000256" key="9">
    <source>
        <dbReference type="NCBIfam" id="TIGR01400"/>
    </source>
</evidence>
<reference evidence="12" key="1">
    <citation type="submission" date="2017-08" db="EMBL/GenBank/DDBJ databases">
        <authorList>
            <person name="Varghese N."/>
            <person name="Submissions S."/>
        </authorList>
    </citation>
    <scope>NUCLEOTIDE SEQUENCE [LARGE SCALE GENOMIC DNA]</scope>
    <source>
        <strain evidence="12">AP-Melu-1000-B4</strain>
    </source>
</reference>
<evidence type="ECO:0000313" key="11">
    <source>
        <dbReference type="EMBL" id="SNX28357.1"/>
    </source>
</evidence>